<dbReference type="GO" id="GO:0003824">
    <property type="term" value="F:catalytic activity"/>
    <property type="evidence" value="ECO:0007669"/>
    <property type="project" value="InterPro"/>
</dbReference>
<accession>A0A9P9EIY4</accession>
<gene>
    <name evidence="4" type="ORF">B0J11DRAFT_194</name>
</gene>
<reference evidence="4" key="1">
    <citation type="journal article" date="2021" name="Nat. Commun.">
        <title>Genetic determinants of endophytism in the Arabidopsis root mycobiome.</title>
        <authorList>
            <person name="Mesny F."/>
            <person name="Miyauchi S."/>
            <person name="Thiergart T."/>
            <person name="Pickel B."/>
            <person name="Atanasova L."/>
            <person name="Karlsson M."/>
            <person name="Huettel B."/>
            <person name="Barry K.W."/>
            <person name="Haridas S."/>
            <person name="Chen C."/>
            <person name="Bauer D."/>
            <person name="Andreopoulos W."/>
            <person name="Pangilinan J."/>
            <person name="LaButti K."/>
            <person name="Riley R."/>
            <person name="Lipzen A."/>
            <person name="Clum A."/>
            <person name="Drula E."/>
            <person name="Henrissat B."/>
            <person name="Kohler A."/>
            <person name="Grigoriev I.V."/>
            <person name="Martin F.M."/>
            <person name="Hacquard S."/>
        </authorList>
    </citation>
    <scope>NUCLEOTIDE SEQUENCE</scope>
    <source>
        <strain evidence="4">MPI-CAGE-CH-0243</strain>
    </source>
</reference>
<evidence type="ECO:0000259" key="2">
    <source>
        <dbReference type="Pfam" id="PF01048"/>
    </source>
</evidence>
<feature type="compositionally biased region" description="Basic residues" evidence="1">
    <location>
        <begin position="442"/>
        <end position="451"/>
    </location>
</feature>
<evidence type="ECO:0008006" key="6">
    <source>
        <dbReference type="Google" id="ProtNLM"/>
    </source>
</evidence>
<dbReference type="AlphaFoldDB" id="A0A9P9EIY4"/>
<dbReference type="InterPro" id="IPR000845">
    <property type="entry name" value="Nucleoside_phosphorylase_d"/>
</dbReference>
<dbReference type="InterPro" id="IPR053137">
    <property type="entry name" value="NLR-like"/>
</dbReference>
<feature type="region of interest" description="Disordered" evidence="1">
    <location>
        <begin position="393"/>
        <end position="658"/>
    </location>
</feature>
<dbReference type="Gene3D" id="2.60.260.20">
    <property type="entry name" value="Urease metallochaperone UreE, N-terminal domain"/>
    <property type="match status" value="2"/>
</dbReference>
<dbReference type="OrthoDB" id="1577640at2759"/>
<evidence type="ECO:0000256" key="1">
    <source>
        <dbReference type="SAM" id="MobiDB-lite"/>
    </source>
</evidence>
<dbReference type="EMBL" id="JAGMWT010000001">
    <property type="protein sequence ID" value="KAH7137937.1"/>
    <property type="molecule type" value="Genomic_DNA"/>
</dbReference>
<feature type="compositionally biased region" description="Basic and acidic residues" evidence="1">
    <location>
        <begin position="646"/>
        <end position="657"/>
    </location>
</feature>
<dbReference type="InterPro" id="IPR008971">
    <property type="entry name" value="HSP40/DnaJ_pept-bd"/>
</dbReference>
<dbReference type="Gene3D" id="3.40.50.1580">
    <property type="entry name" value="Nucleoside phosphorylase domain"/>
    <property type="match status" value="1"/>
</dbReference>
<dbReference type="InterPro" id="IPR035994">
    <property type="entry name" value="Nucleoside_phosphorylase_sf"/>
</dbReference>
<dbReference type="PANTHER" id="PTHR46082">
    <property type="entry name" value="ATP/GTP-BINDING PROTEIN-RELATED"/>
    <property type="match status" value="1"/>
</dbReference>
<dbReference type="SUPFAM" id="SSF53167">
    <property type="entry name" value="Purine and uridine phosphorylases"/>
    <property type="match status" value="1"/>
</dbReference>
<dbReference type="Pfam" id="PF01048">
    <property type="entry name" value="PNP_UDP_1"/>
    <property type="match status" value="1"/>
</dbReference>
<name>A0A9P9EIY4_9PLEO</name>
<feature type="compositionally biased region" description="Pro residues" evidence="1">
    <location>
        <begin position="423"/>
        <end position="432"/>
    </location>
</feature>
<feature type="compositionally biased region" description="Polar residues" evidence="1">
    <location>
        <begin position="399"/>
        <end position="420"/>
    </location>
</feature>
<feature type="domain" description="Nucleoside phosphorylase" evidence="2">
    <location>
        <begin position="14"/>
        <end position="304"/>
    </location>
</feature>
<dbReference type="SUPFAM" id="SSF49493">
    <property type="entry name" value="HSP40/DnaJ peptide-binding domain"/>
    <property type="match status" value="2"/>
</dbReference>
<dbReference type="Proteomes" id="UP000700596">
    <property type="component" value="Unassembled WGS sequence"/>
</dbReference>
<keyword evidence="5" id="KW-1185">Reference proteome</keyword>
<comment type="caution">
    <text evidence="4">The sequence shown here is derived from an EMBL/GenBank/DDBJ whole genome shotgun (WGS) entry which is preliminary data.</text>
</comment>
<dbReference type="PANTHER" id="PTHR46082:SF11">
    <property type="entry name" value="AAA+ ATPASE DOMAIN-CONTAINING PROTEIN-RELATED"/>
    <property type="match status" value="1"/>
</dbReference>
<feature type="compositionally biased region" description="Basic and acidic residues" evidence="1">
    <location>
        <begin position="622"/>
        <end position="640"/>
    </location>
</feature>
<sequence length="884" mass="98786">MSSPRQLNIRDYTVGWICALPIELAAAQEMLDEIDQALTQDSFDPNNYTLGRIGMHNVVMACLPAGSTGTQSAATVATRMKSKFTSIRFGLMVGIGGGVPSFEADVRLGDVVISLPYRDHGGVVQYDFGKTGEGGRKTRTGWLNAPPPVLLHAISQHRALEFRGISKISNYMAVFETDERLERFKRDAVGPDVLFERTYTHVGGPTCSKCDEKMEISRRARKGNLIKIHYGTIASGNQVMKDGVSRDKISDELGGVICFEMEAAGLMNDFPCLVIRGICDYADSHKHKDWQPYAAATAAASAKEILSIVPPAEIARTPNIPTSVEDGGQEKVLSKLEQLFREMRLGFRNADFMNEWLDRTALEKELVDDDVTVADVEESREVINEWLKNKATLADPQPIQGNAQQTIQRDSQSDHSPQTASPNPSPSIPQPKPVSSLDNCGRTKRTSPRPRSKTEQASPQPDSKFDYEDDLDESGDDTEVEATDKWPWQELQQRFTQHEGGPARRKRRSLQFVNTEFDILEQGTSGEFGPQRNQTKKQDEVMAEDRRKVSSDNKHSSVVKEDAGNINKDIILGKRIPSSNKRSSGDSKKNASESNTSQKRESHRPARSSKKGPFDQLFGLQKDWKVSSSKPREQSKRQQKEGPINDPKRDLEEKPNRSFESVTISPWVNPYAPVGSTSLRSSYHHSVVFPPSPSFYKPVLAHKENIEAKENEVWLSLEQLFTGTTQMKKISRKIYEVGSGEYSLVKNMLPVSVKKGLKDGQVITFNGYGDEVDGKPTDLKFFVREKPHPLFERSGDDLIHGVEISVLESLVGWERTVHMIDGVSLDVIVECSTPHSWETSFKEFGMPLINDPHLRGLLIIKVTKINYPGKLSSQQKEKLRESLS</sequence>
<evidence type="ECO:0000313" key="4">
    <source>
        <dbReference type="EMBL" id="KAH7137937.1"/>
    </source>
</evidence>
<dbReference type="GO" id="GO:0051082">
    <property type="term" value="F:unfolded protein binding"/>
    <property type="evidence" value="ECO:0007669"/>
    <property type="project" value="InterPro"/>
</dbReference>
<feature type="domain" description="Chaperone DnaJ C-terminal" evidence="3">
    <location>
        <begin position="712"/>
        <end position="863"/>
    </location>
</feature>
<feature type="compositionally biased region" description="Basic and acidic residues" evidence="1">
    <location>
        <begin position="536"/>
        <end position="563"/>
    </location>
</feature>
<dbReference type="Pfam" id="PF01556">
    <property type="entry name" value="DnaJ_C"/>
    <property type="match status" value="1"/>
</dbReference>
<dbReference type="InterPro" id="IPR002939">
    <property type="entry name" value="DnaJ_C"/>
</dbReference>
<protein>
    <recommendedName>
        <fullName evidence="6">Nucleoside phosphorylase domain-containing protein</fullName>
    </recommendedName>
</protein>
<dbReference type="GO" id="GO:0006457">
    <property type="term" value="P:protein folding"/>
    <property type="evidence" value="ECO:0007669"/>
    <property type="project" value="InterPro"/>
</dbReference>
<proteinExistence type="predicted"/>
<dbReference type="CDD" id="cd10747">
    <property type="entry name" value="DnaJ_C"/>
    <property type="match status" value="1"/>
</dbReference>
<organism evidence="4 5">
    <name type="scientific">Dendryphion nanum</name>
    <dbReference type="NCBI Taxonomy" id="256645"/>
    <lineage>
        <taxon>Eukaryota</taxon>
        <taxon>Fungi</taxon>
        <taxon>Dikarya</taxon>
        <taxon>Ascomycota</taxon>
        <taxon>Pezizomycotina</taxon>
        <taxon>Dothideomycetes</taxon>
        <taxon>Pleosporomycetidae</taxon>
        <taxon>Pleosporales</taxon>
        <taxon>Torulaceae</taxon>
        <taxon>Dendryphion</taxon>
    </lineage>
</organism>
<evidence type="ECO:0000259" key="3">
    <source>
        <dbReference type="Pfam" id="PF01556"/>
    </source>
</evidence>
<dbReference type="GO" id="GO:0009116">
    <property type="term" value="P:nucleoside metabolic process"/>
    <property type="evidence" value="ECO:0007669"/>
    <property type="project" value="InterPro"/>
</dbReference>
<feature type="compositionally biased region" description="Acidic residues" evidence="1">
    <location>
        <begin position="467"/>
        <end position="481"/>
    </location>
</feature>
<evidence type="ECO:0000313" key="5">
    <source>
        <dbReference type="Proteomes" id="UP000700596"/>
    </source>
</evidence>